<dbReference type="Proteomes" id="UP001152523">
    <property type="component" value="Unassembled WGS sequence"/>
</dbReference>
<sequence length="120" mass="13623">MKTCCPPLTLCWGKTRSPGLFHDHELKGFLYIHPLTHNTKIQSNNITLYYTIEMYKRYFTSKTSSSHHSLRMGLLHSHSPISRRLSLSHELSLRLLSYIPQGGSLSLGPHSHGSPKLSHS</sequence>
<dbReference type="AlphaFoldDB" id="A0AAV0DWH7"/>
<keyword evidence="2" id="KW-1185">Reference proteome</keyword>
<name>A0AAV0DWH7_9ASTE</name>
<dbReference type="EMBL" id="CAMAPF010000167">
    <property type="protein sequence ID" value="CAH9110194.1"/>
    <property type="molecule type" value="Genomic_DNA"/>
</dbReference>
<gene>
    <name evidence="1" type="ORF">CEPIT_LOCUS19051</name>
</gene>
<evidence type="ECO:0000313" key="2">
    <source>
        <dbReference type="Proteomes" id="UP001152523"/>
    </source>
</evidence>
<protein>
    <submittedName>
        <fullName evidence="1">Uncharacterized protein</fullName>
    </submittedName>
</protein>
<accession>A0AAV0DWH7</accession>
<evidence type="ECO:0000313" key="1">
    <source>
        <dbReference type="EMBL" id="CAH9110194.1"/>
    </source>
</evidence>
<comment type="caution">
    <text evidence="1">The sequence shown here is derived from an EMBL/GenBank/DDBJ whole genome shotgun (WGS) entry which is preliminary data.</text>
</comment>
<reference evidence="1" key="1">
    <citation type="submission" date="2022-07" db="EMBL/GenBank/DDBJ databases">
        <authorList>
            <person name="Macas J."/>
            <person name="Novak P."/>
            <person name="Neumann P."/>
        </authorList>
    </citation>
    <scope>NUCLEOTIDE SEQUENCE</scope>
</reference>
<proteinExistence type="predicted"/>
<organism evidence="1 2">
    <name type="scientific">Cuscuta epithymum</name>
    <dbReference type="NCBI Taxonomy" id="186058"/>
    <lineage>
        <taxon>Eukaryota</taxon>
        <taxon>Viridiplantae</taxon>
        <taxon>Streptophyta</taxon>
        <taxon>Embryophyta</taxon>
        <taxon>Tracheophyta</taxon>
        <taxon>Spermatophyta</taxon>
        <taxon>Magnoliopsida</taxon>
        <taxon>eudicotyledons</taxon>
        <taxon>Gunneridae</taxon>
        <taxon>Pentapetalae</taxon>
        <taxon>asterids</taxon>
        <taxon>lamiids</taxon>
        <taxon>Solanales</taxon>
        <taxon>Convolvulaceae</taxon>
        <taxon>Cuscuteae</taxon>
        <taxon>Cuscuta</taxon>
        <taxon>Cuscuta subgen. Cuscuta</taxon>
    </lineage>
</organism>